<keyword evidence="4" id="KW-0564">Palmitate</keyword>
<name>A0A5N8WJJ4_9ACTN</name>
<dbReference type="PROSITE" id="PS51257">
    <property type="entry name" value="PROKAR_LIPOPROTEIN"/>
    <property type="match status" value="1"/>
</dbReference>
<feature type="signal peptide" evidence="7">
    <location>
        <begin position="1"/>
        <end position="28"/>
    </location>
</feature>
<evidence type="ECO:0000256" key="1">
    <source>
        <dbReference type="ARBA" id="ARBA00022475"/>
    </source>
</evidence>
<proteinExistence type="predicted"/>
<dbReference type="PANTHER" id="PTHR43649:SF33">
    <property type="entry name" value="POLYGALACTURONAN_RHAMNOGALACTURONAN-BINDING PROTEIN YTCQ"/>
    <property type="match status" value="1"/>
</dbReference>
<dbReference type="Pfam" id="PF01547">
    <property type="entry name" value="SBP_bac_1"/>
    <property type="match status" value="1"/>
</dbReference>
<organism evidence="8 9">
    <name type="scientific">Streptomyces acidicola</name>
    <dbReference type="NCBI Taxonomy" id="2596892"/>
    <lineage>
        <taxon>Bacteria</taxon>
        <taxon>Bacillati</taxon>
        <taxon>Actinomycetota</taxon>
        <taxon>Actinomycetes</taxon>
        <taxon>Kitasatosporales</taxon>
        <taxon>Streptomycetaceae</taxon>
        <taxon>Streptomyces</taxon>
    </lineage>
</organism>
<dbReference type="InterPro" id="IPR006059">
    <property type="entry name" value="SBP"/>
</dbReference>
<evidence type="ECO:0000256" key="5">
    <source>
        <dbReference type="ARBA" id="ARBA00023288"/>
    </source>
</evidence>
<dbReference type="AlphaFoldDB" id="A0A5N8WJJ4"/>
<evidence type="ECO:0000313" key="8">
    <source>
        <dbReference type="EMBL" id="MPY47397.1"/>
    </source>
</evidence>
<evidence type="ECO:0000256" key="6">
    <source>
        <dbReference type="SAM" id="MobiDB-lite"/>
    </source>
</evidence>
<dbReference type="PROSITE" id="PS51318">
    <property type="entry name" value="TAT"/>
    <property type="match status" value="1"/>
</dbReference>
<feature type="region of interest" description="Disordered" evidence="6">
    <location>
        <begin position="32"/>
        <end position="54"/>
    </location>
</feature>
<dbReference type="PANTHER" id="PTHR43649">
    <property type="entry name" value="ARABINOSE-BINDING PROTEIN-RELATED"/>
    <property type="match status" value="1"/>
</dbReference>
<keyword evidence="9" id="KW-1185">Reference proteome</keyword>
<keyword evidence="2 7" id="KW-0732">Signal</keyword>
<protein>
    <submittedName>
        <fullName evidence="8">Extracellular solute-binding protein</fullName>
    </submittedName>
</protein>
<evidence type="ECO:0000256" key="2">
    <source>
        <dbReference type="ARBA" id="ARBA00022729"/>
    </source>
</evidence>
<evidence type="ECO:0000256" key="3">
    <source>
        <dbReference type="ARBA" id="ARBA00023136"/>
    </source>
</evidence>
<dbReference type="RefSeq" id="WP_152858208.1">
    <property type="nucleotide sequence ID" value="NZ_VMNX01000002.1"/>
</dbReference>
<evidence type="ECO:0000256" key="4">
    <source>
        <dbReference type="ARBA" id="ARBA00023139"/>
    </source>
</evidence>
<dbReference type="Gene3D" id="3.40.190.10">
    <property type="entry name" value="Periplasmic binding protein-like II"/>
    <property type="match status" value="2"/>
</dbReference>
<evidence type="ECO:0000313" key="9">
    <source>
        <dbReference type="Proteomes" id="UP000373149"/>
    </source>
</evidence>
<dbReference type="Proteomes" id="UP000373149">
    <property type="component" value="Unassembled WGS sequence"/>
</dbReference>
<dbReference type="SUPFAM" id="SSF53850">
    <property type="entry name" value="Periplasmic binding protein-like II"/>
    <property type="match status" value="1"/>
</dbReference>
<dbReference type="EMBL" id="VMNX01000002">
    <property type="protein sequence ID" value="MPY47397.1"/>
    <property type="molecule type" value="Genomic_DNA"/>
</dbReference>
<feature type="chain" id="PRO_5039321036" evidence="7">
    <location>
        <begin position="29"/>
        <end position="461"/>
    </location>
</feature>
<accession>A0A5N8WJJ4</accession>
<evidence type="ECO:0000256" key="7">
    <source>
        <dbReference type="SAM" id="SignalP"/>
    </source>
</evidence>
<keyword evidence="3" id="KW-0472">Membrane</keyword>
<gene>
    <name evidence="8" type="ORF">FPZ41_01835</name>
</gene>
<dbReference type="InterPro" id="IPR050490">
    <property type="entry name" value="Bact_solute-bd_prot1"/>
</dbReference>
<dbReference type="InterPro" id="IPR006311">
    <property type="entry name" value="TAT_signal"/>
</dbReference>
<reference evidence="8 9" key="1">
    <citation type="submission" date="2019-09" db="EMBL/GenBank/DDBJ databases">
        <authorList>
            <person name="Duangmal K."/>
            <person name="Teo W.F.A."/>
            <person name="Lipun K."/>
        </authorList>
    </citation>
    <scope>NUCLEOTIDE SEQUENCE [LARGE SCALE GENOMIC DNA]</scope>
    <source>
        <strain evidence="8 9">K1PN6</strain>
    </source>
</reference>
<sequence length="461" mass="48579">MTERTSRRTRRRVIAAAALATGVLTGMAACAPGQGSGSSADSTKSAGPVSTDPAKAGKVTLTAWDQNTDPGTNASSEALNEAFMKKYPNVTIKRVSRSFSDLKTTLKLALSSANPPDVVQANQGYPDMGAFVKAGLLQPVDRYAKAYGWNTSFPSQLLDLNRFTSDGRTWKTGNLYGVSQTGEIVGIYYNKAKLKALGLAVPTTLPEFETALAKAKSSGLQPISYGDADKSPGIHLFGVVQAATAGKEEVRKLVFNEGDAKWTDPGTLKAATTLRSWADKGYLGSGFNGQSKDQAVAAFAGGKSLFLVDGTWQAAVVAPKMKTNVGFTALSPATGQPPLTQGGQGLAWAVTSTSKHPDVAAAYINFLVDNNGMKVSADNGNLPALPPADYKPASGTVAADVLTQWKSVSQKDGLLPYLDYTTPTFYDTLTAAVQELTAGQLTPKAFTDQLQSDYSSFQNSR</sequence>
<keyword evidence="5" id="KW-0449">Lipoprotein</keyword>
<keyword evidence="1" id="KW-1003">Cell membrane</keyword>
<comment type="caution">
    <text evidence="8">The sequence shown here is derived from an EMBL/GenBank/DDBJ whole genome shotgun (WGS) entry which is preliminary data.</text>
</comment>